<dbReference type="Gene3D" id="3.30.70.970">
    <property type="entry name" value="RraB-like"/>
    <property type="match status" value="1"/>
</dbReference>
<evidence type="ECO:0000313" key="2">
    <source>
        <dbReference type="EMBL" id="KXO00543.1"/>
    </source>
</evidence>
<name>A0A137RK29_9FLAO</name>
<sequence>MSRKKANKRIFEILHAFGDDGQEKRPVTHWFYFEKRKDLKLFESYAWDIGFQTSVKHLRKRKNYDKLLLIIYRVESVNKSFIDFDTMEFFEIAKKYNGIYDGWETPIEMD</sequence>
<reference evidence="3" key="1">
    <citation type="submission" date="2014-10" db="EMBL/GenBank/DDBJ databases">
        <title>Genome sequencing of Vitellibacter sp. D-24.</title>
        <authorList>
            <person name="Thevarajoo S."/>
            <person name="Selvaratnam C."/>
            <person name="Goh K.M."/>
            <person name="Chong C.S."/>
        </authorList>
    </citation>
    <scope>NUCLEOTIDE SEQUENCE [LARGE SCALE GENOMIC DNA]</scope>
    <source>
        <strain evidence="3">D-24</strain>
    </source>
</reference>
<evidence type="ECO:0000259" key="1">
    <source>
        <dbReference type="Pfam" id="PF06877"/>
    </source>
</evidence>
<dbReference type="InterPro" id="IPR036701">
    <property type="entry name" value="RraB-like_sf"/>
</dbReference>
<dbReference type="OrthoDB" id="7839302at2"/>
<dbReference type="EMBL" id="JRWG01000002">
    <property type="protein sequence ID" value="KXO00543.1"/>
    <property type="molecule type" value="Genomic_DNA"/>
</dbReference>
<proteinExistence type="predicted"/>
<evidence type="ECO:0000313" key="3">
    <source>
        <dbReference type="Proteomes" id="UP000070138"/>
    </source>
</evidence>
<reference evidence="2 3" key="2">
    <citation type="journal article" date="2016" name="Int. J. Syst. Evol. Microbiol.">
        <title>Vitellibacter aquimaris sp. nov., a marine bacterium isolated from seawater.</title>
        <authorList>
            <person name="Thevarajoo S."/>
            <person name="Selvaratnam C."/>
            <person name="Goh K.M."/>
            <person name="Hong K.W."/>
            <person name="Chan X.Y."/>
            <person name="Chan K.G."/>
            <person name="Chong C.S."/>
        </authorList>
    </citation>
    <scope>NUCLEOTIDE SEQUENCE [LARGE SCALE GENOMIC DNA]</scope>
    <source>
        <strain evidence="2 3">D-24</strain>
    </source>
</reference>
<feature type="domain" description="Regulator of ribonuclease activity B" evidence="1">
    <location>
        <begin position="5"/>
        <end position="105"/>
    </location>
</feature>
<dbReference type="AlphaFoldDB" id="A0A137RK29"/>
<protein>
    <recommendedName>
        <fullName evidence="1">Regulator of ribonuclease activity B domain-containing protein</fullName>
    </recommendedName>
</protein>
<dbReference type="SUPFAM" id="SSF89946">
    <property type="entry name" value="Hypothetical protein VC0424"/>
    <property type="match status" value="1"/>
</dbReference>
<comment type="caution">
    <text evidence="2">The sequence shown here is derived from an EMBL/GenBank/DDBJ whole genome shotgun (WGS) entry which is preliminary data.</text>
</comment>
<dbReference type="Pfam" id="PF06877">
    <property type="entry name" value="RraB"/>
    <property type="match status" value="1"/>
</dbReference>
<dbReference type="STRING" id="1548749.LS48_03830"/>
<organism evidence="2 3">
    <name type="scientific">Aequorivita aquimaris</name>
    <dbReference type="NCBI Taxonomy" id="1548749"/>
    <lineage>
        <taxon>Bacteria</taxon>
        <taxon>Pseudomonadati</taxon>
        <taxon>Bacteroidota</taxon>
        <taxon>Flavobacteriia</taxon>
        <taxon>Flavobacteriales</taxon>
        <taxon>Flavobacteriaceae</taxon>
        <taxon>Aequorivita</taxon>
    </lineage>
</organism>
<dbReference type="Proteomes" id="UP000070138">
    <property type="component" value="Unassembled WGS sequence"/>
</dbReference>
<gene>
    <name evidence="2" type="ORF">LS48_03830</name>
</gene>
<dbReference type="InterPro" id="IPR009671">
    <property type="entry name" value="RraB_dom"/>
</dbReference>
<dbReference type="RefSeq" id="WP_062620131.1">
    <property type="nucleotide sequence ID" value="NZ_JRWG01000002.1"/>
</dbReference>
<accession>A0A137RK29</accession>
<keyword evidence="3" id="KW-1185">Reference proteome</keyword>